<evidence type="ECO:0000259" key="2">
    <source>
        <dbReference type="Pfam" id="PF00892"/>
    </source>
</evidence>
<dbReference type="PANTHER" id="PTHR22911">
    <property type="entry name" value="ACYL-MALONYL CONDENSING ENZYME-RELATED"/>
    <property type="match status" value="1"/>
</dbReference>
<protein>
    <submittedName>
        <fullName evidence="3">Putative transmembrane protein</fullName>
    </submittedName>
</protein>
<feature type="transmembrane region" description="Helical" evidence="1">
    <location>
        <begin position="223"/>
        <end position="242"/>
    </location>
</feature>
<feature type="transmembrane region" description="Helical" evidence="1">
    <location>
        <begin position="279"/>
        <end position="297"/>
    </location>
</feature>
<keyword evidence="1" id="KW-1133">Transmembrane helix</keyword>
<keyword evidence="4" id="KW-1185">Reference proteome</keyword>
<evidence type="ECO:0000313" key="4">
    <source>
        <dbReference type="Proteomes" id="UP000000366"/>
    </source>
</evidence>
<gene>
    <name evidence="3" type="ordered locus">Mpe_A3564</name>
</gene>
<evidence type="ECO:0000256" key="1">
    <source>
        <dbReference type="SAM" id="Phobius"/>
    </source>
</evidence>
<dbReference type="RefSeq" id="WP_011831137.1">
    <property type="nucleotide sequence ID" value="NC_008825.1"/>
</dbReference>
<dbReference type="HOGENOM" id="CLU_055252_0_0_4"/>
<keyword evidence="1" id="KW-0472">Membrane</keyword>
<feature type="transmembrane region" description="Helical" evidence="1">
    <location>
        <begin position="77"/>
        <end position="96"/>
    </location>
</feature>
<dbReference type="STRING" id="420662.Mpe_A3564"/>
<dbReference type="GO" id="GO:0016020">
    <property type="term" value="C:membrane"/>
    <property type="evidence" value="ECO:0007669"/>
    <property type="project" value="InterPro"/>
</dbReference>
<dbReference type="AlphaFoldDB" id="A2SLS8"/>
<dbReference type="PANTHER" id="PTHR22911:SF79">
    <property type="entry name" value="MOBA-LIKE NTP TRANSFERASE DOMAIN-CONTAINING PROTEIN"/>
    <property type="match status" value="1"/>
</dbReference>
<dbReference type="InterPro" id="IPR000620">
    <property type="entry name" value="EamA_dom"/>
</dbReference>
<keyword evidence="1 3" id="KW-0812">Transmembrane</keyword>
<evidence type="ECO:0000313" key="3">
    <source>
        <dbReference type="EMBL" id="ABM96517.1"/>
    </source>
</evidence>
<name>A2SLS8_METPP</name>
<dbReference type="EMBL" id="CP000555">
    <property type="protein sequence ID" value="ABM96517.1"/>
    <property type="molecule type" value="Genomic_DNA"/>
</dbReference>
<dbReference type="InterPro" id="IPR037185">
    <property type="entry name" value="EmrE-like"/>
</dbReference>
<feature type="domain" description="EamA" evidence="2">
    <location>
        <begin position="17"/>
        <end position="146"/>
    </location>
</feature>
<feature type="transmembrane region" description="Helical" evidence="1">
    <location>
        <begin position="102"/>
        <end position="123"/>
    </location>
</feature>
<dbReference type="KEGG" id="mpt:Mpe_A3564"/>
<feature type="domain" description="EamA" evidence="2">
    <location>
        <begin position="160"/>
        <end position="295"/>
    </location>
</feature>
<dbReference type="Proteomes" id="UP000000366">
    <property type="component" value="Chromosome"/>
</dbReference>
<feature type="transmembrane region" description="Helical" evidence="1">
    <location>
        <begin position="190"/>
        <end position="211"/>
    </location>
</feature>
<reference evidence="3 4" key="1">
    <citation type="journal article" date="2007" name="J. Bacteriol.">
        <title>Whole-genome analysis of the methyl tert-butyl ether-degrading beta-proteobacterium Methylibium petroleiphilum PM1.</title>
        <authorList>
            <person name="Kane S.R."/>
            <person name="Chakicherla A.Y."/>
            <person name="Chain P.S.G."/>
            <person name="Schmidt R."/>
            <person name="Shin M.W."/>
            <person name="Legler T.C."/>
            <person name="Scow K.M."/>
            <person name="Larimer F.W."/>
            <person name="Lucas S.M."/>
            <person name="Richardson P.M."/>
            <person name="Hristova K.R."/>
        </authorList>
    </citation>
    <scope>NUCLEOTIDE SEQUENCE [LARGE SCALE GENOMIC DNA]</scope>
    <source>
        <strain evidence="4">ATCC BAA-1232 / LMG 22953 / PM1</strain>
    </source>
</reference>
<feature type="transmembrane region" description="Helical" evidence="1">
    <location>
        <begin position="254"/>
        <end position="273"/>
    </location>
</feature>
<feature type="transmembrane region" description="Helical" evidence="1">
    <location>
        <begin position="159"/>
        <end position="178"/>
    </location>
</feature>
<dbReference type="SUPFAM" id="SSF103481">
    <property type="entry name" value="Multidrug resistance efflux transporter EmrE"/>
    <property type="match status" value="2"/>
</dbReference>
<organism evidence="3 4">
    <name type="scientific">Methylibium petroleiphilum (strain ATCC BAA-1232 / LMG 22953 / PM1)</name>
    <dbReference type="NCBI Taxonomy" id="420662"/>
    <lineage>
        <taxon>Bacteria</taxon>
        <taxon>Pseudomonadati</taxon>
        <taxon>Pseudomonadota</taxon>
        <taxon>Betaproteobacteria</taxon>
        <taxon>Burkholderiales</taxon>
        <taxon>Sphaerotilaceae</taxon>
        <taxon>Methylibium</taxon>
    </lineage>
</organism>
<feature type="transmembrane region" description="Helical" evidence="1">
    <location>
        <begin position="135"/>
        <end position="153"/>
    </location>
</feature>
<sequence length="304" mass="32297">MTGAPQHAGRPPAVPLLAVLALMLNAFVWGVSWWPFRQLHSFGLHPLWATALVYGLAVAVIVLRWPQAPGQLRRTPVLWVLVLAAGTTNAAFNWAVTIGDVVRVVLLFYLMPLWTALLARLLLQERLTRWALFRVLLALAGAAIVLKPAGAGWPLPSSLADLLGIVGGFSFALNNVMLRRESRRPPEGRALAMFLGGVLVAGALALSLSTASSVAWPPAPQPFWLLPLAMLALAFLAANLALQYGAARLRANVTSVVMLTEIVFASVSAVLLGDQVPSPQLLIGGALILAAALLSALEPEPAHP</sequence>
<accession>A2SLS8</accession>
<proteinExistence type="predicted"/>
<dbReference type="eggNOG" id="COG0697">
    <property type="taxonomic scope" value="Bacteria"/>
</dbReference>
<feature type="transmembrane region" description="Helical" evidence="1">
    <location>
        <begin position="46"/>
        <end position="65"/>
    </location>
</feature>
<dbReference type="Pfam" id="PF00892">
    <property type="entry name" value="EamA"/>
    <property type="match status" value="2"/>
</dbReference>
<feature type="transmembrane region" description="Helical" evidence="1">
    <location>
        <begin position="12"/>
        <end position="34"/>
    </location>
</feature>